<name>A0A343YNA2_9BILA</name>
<keyword evidence="1" id="KW-1133">Transmembrane helix</keyword>
<organism evidence="2">
    <name type="scientific">Ruizia karukerae</name>
    <dbReference type="NCBI Taxonomy" id="2201929"/>
    <lineage>
        <taxon>Eukaryota</taxon>
        <taxon>Metazoa</taxon>
        <taxon>Ecdysozoa</taxon>
        <taxon>Nematoda</taxon>
        <taxon>Chromadorea</taxon>
        <taxon>Rhabditida</taxon>
        <taxon>Spirurina</taxon>
        <taxon>Rhigonematomorpha</taxon>
        <taxon>Rhigonematoidea</taxon>
        <taxon>Rhigonematidae</taxon>
        <taxon>Ruizia</taxon>
    </lineage>
</organism>
<keyword evidence="2" id="KW-0496">Mitochondrion</keyword>
<feature type="transmembrane region" description="Helical" evidence="1">
    <location>
        <begin position="15"/>
        <end position="34"/>
    </location>
</feature>
<feature type="transmembrane region" description="Helical" evidence="1">
    <location>
        <begin position="123"/>
        <end position="149"/>
    </location>
</feature>
<sequence>MLEYFISNKEVLDSLLYTFLSLSIILSIFCYLSLSPFKSSIFLVLTFLMVIPTVGFSSYGWYPYYMALLFVSGIFVFMVYIASMSGLKVKFMLNSWLIIIMILFFYPSIYFVFWVTGMFTLYYFNYFFVIMYLIVVLLLFMNFLSFMIVNNGALRNF</sequence>
<feature type="transmembrane region" description="Helical" evidence="1">
    <location>
        <begin position="65"/>
        <end position="83"/>
    </location>
</feature>
<evidence type="ECO:0000313" key="2">
    <source>
        <dbReference type="EMBL" id="AWL21399.1"/>
    </source>
</evidence>
<gene>
    <name evidence="2" type="primary">NAD6</name>
</gene>
<keyword evidence="1" id="KW-0472">Membrane</keyword>
<dbReference type="EMBL" id="MF509850">
    <property type="protein sequence ID" value="AWL21399.1"/>
    <property type="molecule type" value="Genomic_DNA"/>
</dbReference>
<reference evidence="2" key="1">
    <citation type="journal article" date="2018" name="Sci. Rep.">
        <title>The bipartite mitochondrial genome of Ruizia karukerae (Rhigonematomorpha, Nematoda).</title>
        <authorList>
            <person name="Kim T."/>
            <person name="Kern E."/>
            <person name="Park C."/>
            <person name="Nadler S.A."/>
            <person name="Bae Y.J."/>
            <person name="Park J.K."/>
        </authorList>
    </citation>
    <scope>NUCLEOTIDE SEQUENCE</scope>
    <source>
        <strain evidence="2">Chromosome I</strain>
    </source>
</reference>
<keyword evidence="1" id="KW-0812">Transmembrane</keyword>
<feature type="transmembrane region" description="Helical" evidence="1">
    <location>
        <begin position="95"/>
        <end position="117"/>
    </location>
</feature>
<accession>A0A343YNA2</accession>
<geneLocation type="mitochondrion" evidence="2"/>
<proteinExistence type="predicted"/>
<evidence type="ECO:0000256" key="1">
    <source>
        <dbReference type="SAM" id="Phobius"/>
    </source>
</evidence>
<dbReference type="AlphaFoldDB" id="A0A343YNA2"/>
<protein>
    <submittedName>
        <fullName evidence="2">NADH dehydrogenase subunit 6</fullName>
    </submittedName>
</protein>
<feature type="transmembrane region" description="Helical" evidence="1">
    <location>
        <begin position="41"/>
        <end position="59"/>
    </location>
</feature>